<gene>
    <name evidence="2" type="ORF">QBZ16_000519</name>
</gene>
<keyword evidence="3" id="KW-1185">Reference proteome</keyword>
<accession>A0AAD9INB2</accession>
<reference evidence="2" key="1">
    <citation type="submission" date="2021-01" db="EMBL/GenBank/DDBJ databases">
        <authorList>
            <person name="Eckstrom K.M.E."/>
        </authorList>
    </citation>
    <scope>NUCLEOTIDE SEQUENCE</scope>
    <source>
        <strain evidence="2">UVCC 0001</strain>
    </source>
</reference>
<proteinExistence type="predicted"/>
<feature type="region of interest" description="Disordered" evidence="1">
    <location>
        <begin position="202"/>
        <end position="223"/>
    </location>
</feature>
<feature type="region of interest" description="Disordered" evidence="1">
    <location>
        <begin position="402"/>
        <end position="427"/>
    </location>
</feature>
<sequence length="465" mass="49221">MFFYSLVLQRSPAHKKGPPGEEQIVNTAAPVDAAPVLPTKAQESVCEAFDVADCLLSMSGVAADPEGPEECGPEELGLEPSPFLQVTTGREAATAPVPDAVLPLSPRSAHESALNLSVYRAEHAQAVAHLRAALDSIVPLELDEPWWPGAPAASEAEAGRNAQACPLTPPAQHRRVSFEDGGFPGMAGALDERDSRSFRAKFDQQRAAGRPRKRSRSTSVTGERLHVIAASPRRRLWLPVSSAPARSAGADGAPGSPTAADAQARALQCCLDMLLVRRWRSADGESWSGLDLRGVVFPSQPAAAARAEAALRGTLLSLVARLPPVAVCQLAGSLRREWAELTASRRRSWSRRGGDAAAEALLRLAAPHAPALRGALLLSRSTSADAGAFSLVLFQPEGERAESKRLAEERKRRGRLSSPQWNPQLSRRGRQLLHQAGGVTKPAGKGLGGAGVCAVLEAAQLCSEC</sequence>
<evidence type="ECO:0000313" key="3">
    <source>
        <dbReference type="Proteomes" id="UP001255856"/>
    </source>
</evidence>
<organism evidence="2 3">
    <name type="scientific">Prototheca wickerhamii</name>
    <dbReference type="NCBI Taxonomy" id="3111"/>
    <lineage>
        <taxon>Eukaryota</taxon>
        <taxon>Viridiplantae</taxon>
        <taxon>Chlorophyta</taxon>
        <taxon>core chlorophytes</taxon>
        <taxon>Trebouxiophyceae</taxon>
        <taxon>Chlorellales</taxon>
        <taxon>Chlorellaceae</taxon>
        <taxon>Prototheca</taxon>
    </lineage>
</organism>
<evidence type="ECO:0000256" key="1">
    <source>
        <dbReference type="SAM" id="MobiDB-lite"/>
    </source>
</evidence>
<evidence type="ECO:0000313" key="2">
    <source>
        <dbReference type="EMBL" id="KAK2080665.1"/>
    </source>
</evidence>
<feature type="compositionally biased region" description="Basic and acidic residues" evidence="1">
    <location>
        <begin position="402"/>
        <end position="411"/>
    </location>
</feature>
<name>A0AAD9INB2_PROWI</name>
<comment type="caution">
    <text evidence="2">The sequence shown here is derived from an EMBL/GenBank/DDBJ whole genome shotgun (WGS) entry which is preliminary data.</text>
</comment>
<dbReference type="EMBL" id="JASFZW010000001">
    <property type="protein sequence ID" value="KAK2080665.1"/>
    <property type="molecule type" value="Genomic_DNA"/>
</dbReference>
<dbReference type="Proteomes" id="UP001255856">
    <property type="component" value="Unassembled WGS sequence"/>
</dbReference>
<protein>
    <submittedName>
        <fullName evidence="2">Uncharacterized protein</fullName>
    </submittedName>
</protein>
<feature type="region of interest" description="Disordered" evidence="1">
    <location>
        <begin position="154"/>
        <end position="173"/>
    </location>
</feature>
<dbReference type="AlphaFoldDB" id="A0AAD9INB2"/>